<dbReference type="CDD" id="cd01887">
    <property type="entry name" value="IF2_eIF5B"/>
    <property type="match status" value="1"/>
</dbReference>
<feature type="region of interest" description="Disordered" evidence="12">
    <location>
        <begin position="48"/>
        <end position="424"/>
    </location>
</feature>
<comment type="subcellular location">
    <subcellularLocation>
        <location evidence="1 10">Cytoplasm</location>
    </subcellularLocation>
</comment>
<evidence type="ECO:0000313" key="14">
    <source>
        <dbReference type="EMBL" id="TGN72167.1"/>
    </source>
</evidence>
<comment type="similarity">
    <text evidence="2 10 11">Belongs to the TRAFAC class translation factor GTPase superfamily. Classic translation factor GTPase family. IF-2 subfamily.</text>
</comment>
<dbReference type="InterPro" id="IPR036925">
    <property type="entry name" value="TIF_IF2_dom3_sf"/>
</dbReference>
<keyword evidence="6 10" id="KW-0547">Nucleotide-binding</keyword>
<dbReference type="RefSeq" id="WP_135788954.1">
    <property type="nucleotide sequence ID" value="NZ_SRRT01000014.1"/>
</dbReference>
<dbReference type="Gene3D" id="2.40.30.10">
    <property type="entry name" value="Translation factors"/>
    <property type="match status" value="2"/>
</dbReference>
<feature type="binding site" evidence="10">
    <location>
        <begin position="526"/>
        <end position="533"/>
    </location>
    <ligand>
        <name>GTP</name>
        <dbReference type="ChEBI" id="CHEBI:37565"/>
    </ligand>
</feature>
<dbReference type="PRINTS" id="PR00315">
    <property type="entry name" value="ELONGATNFCT"/>
</dbReference>
<evidence type="ECO:0000313" key="15">
    <source>
        <dbReference type="Proteomes" id="UP000298159"/>
    </source>
</evidence>
<dbReference type="FunFam" id="2.40.30.10:FF:000007">
    <property type="entry name" value="Translation initiation factor IF-2"/>
    <property type="match status" value="1"/>
</dbReference>
<dbReference type="Proteomes" id="UP000298159">
    <property type="component" value="Unassembled WGS sequence"/>
</dbReference>
<dbReference type="SMART" id="SM00173">
    <property type="entry name" value="RAS"/>
    <property type="match status" value="1"/>
</dbReference>
<dbReference type="Pfam" id="PF04760">
    <property type="entry name" value="IF2_N"/>
    <property type="match status" value="2"/>
</dbReference>
<dbReference type="PROSITE" id="PS51722">
    <property type="entry name" value="G_TR_2"/>
    <property type="match status" value="1"/>
</dbReference>
<dbReference type="Pfam" id="PF11987">
    <property type="entry name" value="IF-2"/>
    <property type="match status" value="1"/>
</dbReference>
<dbReference type="Gene3D" id="3.40.50.300">
    <property type="entry name" value="P-loop containing nucleotide triphosphate hydrolases"/>
    <property type="match status" value="1"/>
</dbReference>
<keyword evidence="7 10" id="KW-0648">Protein biosynthesis</keyword>
<dbReference type="SUPFAM" id="SSF52540">
    <property type="entry name" value="P-loop containing nucleoside triphosphate hydrolases"/>
    <property type="match status" value="1"/>
</dbReference>
<organism evidence="14 15">
    <name type="scientific">Streptomyces bauhiniae</name>
    <dbReference type="NCBI Taxonomy" id="2340725"/>
    <lineage>
        <taxon>Bacteria</taxon>
        <taxon>Bacillati</taxon>
        <taxon>Actinomycetota</taxon>
        <taxon>Actinomycetes</taxon>
        <taxon>Kitasatosporales</taxon>
        <taxon>Streptomycetaceae</taxon>
        <taxon>Streptomyces</taxon>
    </lineage>
</organism>
<evidence type="ECO:0000256" key="3">
    <source>
        <dbReference type="ARBA" id="ARBA00020675"/>
    </source>
</evidence>
<evidence type="ECO:0000256" key="9">
    <source>
        <dbReference type="ARBA" id="ARBA00025162"/>
    </source>
</evidence>
<dbReference type="GO" id="GO:0005525">
    <property type="term" value="F:GTP binding"/>
    <property type="evidence" value="ECO:0007669"/>
    <property type="project" value="UniProtKB-KW"/>
</dbReference>
<evidence type="ECO:0000256" key="4">
    <source>
        <dbReference type="ARBA" id="ARBA00022490"/>
    </source>
</evidence>
<dbReference type="FunFam" id="3.40.50.10050:FF:000001">
    <property type="entry name" value="Translation initiation factor IF-2"/>
    <property type="match status" value="1"/>
</dbReference>
<name>A0A4Z1CTG1_9ACTN</name>
<dbReference type="InterPro" id="IPR044145">
    <property type="entry name" value="IF2_II"/>
</dbReference>
<evidence type="ECO:0000256" key="5">
    <source>
        <dbReference type="ARBA" id="ARBA00022540"/>
    </source>
</evidence>
<dbReference type="InterPro" id="IPR000795">
    <property type="entry name" value="T_Tr_GTP-bd_dom"/>
</dbReference>
<dbReference type="CDD" id="cd03702">
    <property type="entry name" value="IF2_mtIF2_II"/>
    <property type="match status" value="1"/>
</dbReference>
<dbReference type="NCBIfam" id="TIGR00487">
    <property type="entry name" value="IF-2"/>
    <property type="match status" value="1"/>
</dbReference>
<dbReference type="GO" id="GO:0003743">
    <property type="term" value="F:translation initiation factor activity"/>
    <property type="evidence" value="ECO:0007669"/>
    <property type="project" value="UniProtKB-UniRule"/>
</dbReference>
<dbReference type="InterPro" id="IPR027417">
    <property type="entry name" value="P-loop_NTPase"/>
</dbReference>
<dbReference type="InterPro" id="IPR005225">
    <property type="entry name" value="Small_GTP-bd"/>
</dbReference>
<comment type="caution">
    <text evidence="14">The sequence shown here is derived from an EMBL/GenBank/DDBJ whole genome shotgun (WGS) entry which is preliminary data.</text>
</comment>
<dbReference type="HAMAP" id="MF_00100_B">
    <property type="entry name" value="IF_2_B"/>
    <property type="match status" value="1"/>
</dbReference>
<accession>A0A4Z1CTG1</accession>
<evidence type="ECO:0000259" key="13">
    <source>
        <dbReference type="PROSITE" id="PS51722"/>
    </source>
</evidence>
<dbReference type="PANTHER" id="PTHR43381:SF5">
    <property type="entry name" value="TR-TYPE G DOMAIN-CONTAINING PROTEIN"/>
    <property type="match status" value="1"/>
</dbReference>
<dbReference type="InterPro" id="IPR009000">
    <property type="entry name" value="Transl_B-barrel_sf"/>
</dbReference>
<feature type="binding site" evidence="10">
    <location>
        <begin position="630"/>
        <end position="633"/>
    </location>
    <ligand>
        <name>GTP</name>
        <dbReference type="ChEBI" id="CHEBI:37565"/>
    </ligand>
</feature>
<evidence type="ECO:0000256" key="2">
    <source>
        <dbReference type="ARBA" id="ARBA00007733"/>
    </source>
</evidence>
<evidence type="ECO:0000256" key="11">
    <source>
        <dbReference type="RuleBase" id="RU000644"/>
    </source>
</evidence>
<dbReference type="CDD" id="cd03692">
    <property type="entry name" value="mtIF2_IVc"/>
    <property type="match status" value="1"/>
</dbReference>
<evidence type="ECO:0000256" key="6">
    <source>
        <dbReference type="ARBA" id="ARBA00022741"/>
    </source>
</evidence>
<feature type="compositionally biased region" description="Gly residues" evidence="12">
    <location>
        <begin position="233"/>
        <end position="242"/>
    </location>
</feature>
<dbReference type="FunFam" id="1.10.10.2480:FF:000003">
    <property type="entry name" value="Translation initiation factor IF-2"/>
    <property type="match status" value="1"/>
</dbReference>
<feature type="compositionally biased region" description="Basic residues" evidence="12">
    <location>
        <begin position="396"/>
        <end position="405"/>
    </location>
</feature>
<feature type="compositionally biased region" description="Low complexity" evidence="12">
    <location>
        <begin position="292"/>
        <end position="301"/>
    </location>
</feature>
<sequence>MAKVRVYELAKEFGVESKVVMAKLQELGEFVRSASSTIEAPVVRKLTDAFQGGGNGKSAGKPAPRKATPKPGAPSPAPSARPAAPKPGAPKPAAQQPAAPAAPAPAASGPRPVPGPKPAPRPAPAAPEFTAPPAAQAPQAPAAQGPATQAPRSGGARPGAPKPGGARPAAPGQGGQGQGQSGRPGQGAPRPGGQGQRPGARPAGPRPGNNPFTSGGSTGMARPQAPRPQGGPRPAGGPGAPGAGPRPQGPGAQGGGPRPQAPGRPGPSPAGMPRPQGGPRPGPAGPRPNPGMMPQRPAAGPRPGGGGPGGRGPGAGGRPGGGGGRPGGGGFAGRPGGGGGGGFAGRPGGPGGGGGGFAGRPGGGGGGRPGFGGRPGGPGGRGGTQGAFGRPGGPARRGRKSKRQRRQEYEAMQAPSVGGVMLPRGNGQTVRLSRGASLTDFAEKINANPASLVAVMMNLGEMVTATQSVSDETLQLLAGEMNYVIEIVSPEEEDRELLESFDIEFGEDEGGEEFLVARPPVVTVMGHVDHGKTRLLDTIRKTNVVAGEAGGITQHIGAYQVTTEVNDEERKITFIDTPGHEAFTAMRARGAKSTDIAILVVAANDGVMPQTVEALNHAKAADVPIVVAVNKIDVEGADPTKVRGQLTEYGLVAEEYGGDTMFVDISAKQGLNIESLLEAVVLTADASLDLRANPEQDAQGIAIESHLDRGRGAVATVLVQRGTLRVGDTMVVGDAYGRVRAMLDDKGENVEEAGPSTPVLVLGLTNVPGAGDNFLVVDEDRTARQIAEKRAARERNANFARRGVRFSLENLDEALKAGLVQELNLIIKGDASGSVEALESSLLQLDVGEEVDIRILHRGVGAVTESDINLATGSDAIVIGFNVRAAGRAAQMAEREGVDVRYYSVIYQAIEEIEAALKGMLKPEYEEVELGTAEIREVFKSSKLGNIAGVLVRSGEVKRNTKARLLRDGKVIAENLNISGLRRFKDDVTEIREGFEGGINLGNFNDIKVDDVIATYEMREKPRA</sequence>
<protein>
    <recommendedName>
        <fullName evidence="3 10">Translation initiation factor IF-2</fullName>
    </recommendedName>
</protein>
<dbReference type="Pfam" id="PF00009">
    <property type="entry name" value="GTP_EFTU"/>
    <property type="match status" value="1"/>
</dbReference>
<feature type="compositionally biased region" description="Pro residues" evidence="12">
    <location>
        <begin position="259"/>
        <end position="291"/>
    </location>
</feature>
<feature type="compositionally biased region" description="Low complexity" evidence="12">
    <location>
        <begin position="91"/>
        <end position="110"/>
    </location>
</feature>
<dbReference type="GeneID" id="95451941"/>
<dbReference type="Gene3D" id="1.10.10.2480">
    <property type="match status" value="1"/>
</dbReference>
<dbReference type="InterPro" id="IPR000178">
    <property type="entry name" value="TF_IF2_bacterial-like"/>
</dbReference>
<dbReference type="FunFam" id="3.40.50.300:FF:000019">
    <property type="entry name" value="Translation initiation factor IF-2"/>
    <property type="match status" value="1"/>
</dbReference>
<dbReference type="SUPFAM" id="SSF52156">
    <property type="entry name" value="Initiation factor IF2/eIF5b, domain 3"/>
    <property type="match status" value="1"/>
</dbReference>
<feature type="domain" description="Tr-type G" evidence="13">
    <location>
        <begin position="517"/>
        <end position="689"/>
    </location>
</feature>
<dbReference type="Gene3D" id="3.40.50.10050">
    <property type="entry name" value="Translation initiation factor IF- 2, domain 3"/>
    <property type="match status" value="1"/>
</dbReference>
<reference evidence="14 15" key="1">
    <citation type="submission" date="2019-04" db="EMBL/GenBank/DDBJ databases">
        <title>Streptomyces sp. nov. Bv016 isolated from bark of Buahinia variegata.</title>
        <authorList>
            <person name="Kanchanasin P."/>
            <person name="Tanasupawat S."/>
            <person name="Yuki M."/>
            <person name="Kudo T."/>
        </authorList>
    </citation>
    <scope>NUCLEOTIDE SEQUENCE [LARGE SCALE GENOMIC DNA]</scope>
    <source>
        <strain evidence="14 15">Bv016</strain>
    </source>
</reference>
<feature type="compositionally biased region" description="Gly residues" evidence="12">
    <location>
        <begin position="302"/>
        <end position="392"/>
    </location>
</feature>
<keyword evidence="15" id="KW-1185">Reference proteome</keyword>
<evidence type="ECO:0000256" key="10">
    <source>
        <dbReference type="HAMAP-Rule" id="MF_00100"/>
    </source>
</evidence>
<dbReference type="NCBIfam" id="TIGR00231">
    <property type="entry name" value="small_GTP"/>
    <property type="match status" value="1"/>
</dbReference>
<dbReference type="GO" id="GO:0005829">
    <property type="term" value="C:cytosol"/>
    <property type="evidence" value="ECO:0007669"/>
    <property type="project" value="TreeGrafter"/>
</dbReference>
<dbReference type="SUPFAM" id="SSF50447">
    <property type="entry name" value="Translation proteins"/>
    <property type="match status" value="2"/>
</dbReference>
<feature type="compositionally biased region" description="Low complexity" evidence="12">
    <location>
        <begin position="126"/>
        <end position="171"/>
    </location>
</feature>
<evidence type="ECO:0000256" key="1">
    <source>
        <dbReference type="ARBA" id="ARBA00004496"/>
    </source>
</evidence>
<keyword evidence="5 10" id="KW-0396">Initiation factor</keyword>
<dbReference type="Pfam" id="PF22042">
    <property type="entry name" value="EF-G_D2"/>
    <property type="match status" value="1"/>
</dbReference>
<dbReference type="InterPro" id="IPR023115">
    <property type="entry name" value="TIF_IF2_dom3"/>
</dbReference>
<keyword evidence="4 10" id="KW-0963">Cytoplasm</keyword>
<feature type="compositionally biased region" description="Low complexity" evidence="12">
    <location>
        <begin position="197"/>
        <end position="207"/>
    </location>
</feature>
<dbReference type="InterPro" id="IPR053905">
    <property type="entry name" value="EF-G-like_DII"/>
</dbReference>
<evidence type="ECO:0000256" key="12">
    <source>
        <dbReference type="SAM" id="MobiDB-lite"/>
    </source>
</evidence>
<feature type="compositionally biased region" description="Pro residues" evidence="12">
    <location>
        <begin position="111"/>
        <end position="125"/>
    </location>
</feature>
<dbReference type="EMBL" id="SRRT01000014">
    <property type="protein sequence ID" value="TGN72167.1"/>
    <property type="molecule type" value="Genomic_DNA"/>
</dbReference>
<gene>
    <name evidence="10 14" type="primary">infB</name>
    <name evidence="14" type="ORF">E5083_30695</name>
</gene>
<feature type="compositionally biased region" description="Pro residues" evidence="12">
    <location>
        <begin position="71"/>
        <end position="90"/>
    </location>
</feature>
<dbReference type="GO" id="GO:0003924">
    <property type="term" value="F:GTPase activity"/>
    <property type="evidence" value="ECO:0007669"/>
    <property type="project" value="UniProtKB-UniRule"/>
</dbReference>
<dbReference type="PROSITE" id="PS01176">
    <property type="entry name" value="IF2"/>
    <property type="match status" value="1"/>
</dbReference>
<feature type="compositionally biased region" description="Gly residues" evidence="12">
    <location>
        <begin position="172"/>
        <end position="196"/>
    </location>
</feature>
<dbReference type="AlphaFoldDB" id="A0A4Z1CTG1"/>
<comment type="caution">
    <text evidence="10">Lacks conserved residue(s) required for the propagation of feature annotation.</text>
</comment>
<keyword evidence="8 10" id="KW-0342">GTP-binding</keyword>
<evidence type="ECO:0000256" key="7">
    <source>
        <dbReference type="ARBA" id="ARBA00022917"/>
    </source>
</evidence>
<dbReference type="InterPro" id="IPR015760">
    <property type="entry name" value="TIF_IF2"/>
</dbReference>
<feature type="binding site" evidence="10">
    <location>
        <begin position="576"/>
        <end position="580"/>
    </location>
    <ligand>
        <name>GTP</name>
        <dbReference type="ChEBI" id="CHEBI:37565"/>
    </ligand>
</feature>
<dbReference type="FunFam" id="2.40.30.10:FF:000008">
    <property type="entry name" value="Translation initiation factor IF-2"/>
    <property type="match status" value="1"/>
</dbReference>
<evidence type="ECO:0000256" key="8">
    <source>
        <dbReference type="ARBA" id="ARBA00023134"/>
    </source>
</evidence>
<dbReference type="InterPro" id="IPR006847">
    <property type="entry name" value="IF2_N"/>
</dbReference>
<dbReference type="PANTHER" id="PTHR43381">
    <property type="entry name" value="TRANSLATION INITIATION FACTOR IF-2-RELATED"/>
    <property type="match status" value="1"/>
</dbReference>
<proteinExistence type="inferred from homology"/>
<comment type="function">
    <text evidence="9 10 11">One of the essential components for the initiation of protein synthesis. Protects formylmethionyl-tRNA from spontaneous hydrolysis and promotes its binding to the 30S ribosomal subunits. Also involved in the hydrolysis of GTP during the formation of the 70S ribosomal complex.</text>
</comment>